<sequence>MGCKASVCTDPNELLLSQHLQDKDTDLSSHVSQKSTYYSLNTLIRRRDEIDLSIKPQEKIRTAVQMVFQNSKHQADLMEILEMWFNEVYTILDDSVFCKQDLKSYLCVDSTGSNMIWSFSSDYSIVICF</sequence>
<evidence type="ECO:0000313" key="2">
    <source>
        <dbReference type="Proteomes" id="UP001162131"/>
    </source>
</evidence>
<comment type="caution">
    <text evidence="1">The sequence shown here is derived from an EMBL/GenBank/DDBJ whole genome shotgun (WGS) entry which is preliminary data.</text>
</comment>
<dbReference type="Proteomes" id="UP001162131">
    <property type="component" value="Unassembled WGS sequence"/>
</dbReference>
<proteinExistence type="predicted"/>
<keyword evidence="2" id="KW-1185">Reference proteome</keyword>
<dbReference type="EMBL" id="CAJZBQ010000040">
    <property type="protein sequence ID" value="CAG9326230.1"/>
    <property type="molecule type" value="Genomic_DNA"/>
</dbReference>
<protein>
    <submittedName>
        <fullName evidence="1">Uncharacterized protein</fullName>
    </submittedName>
</protein>
<gene>
    <name evidence="1" type="ORF">BSTOLATCC_MIC40661</name>
</gene>
<reference evidence="1" key="1">
    <citation type="submission" date="2021-09" db="EMBL/GenBank/DDBJ databases">
        <authorList>
            <consortium name="AG Swart"/>
            <person name="Singh M."/>
            <person name="Singh A."/>
            <person name="Seah K."/>
            <person name="Emmerich C."/>
        </authorList>
    </citation>
    <scope>NUCLEOTIDE SEQUENCE</scope>
    <source>
        <strain evidence="1">ATCC30299</strain>
    </source>
</reference>
<accession>A0AAU9JIZ1</accession>
<dbReference type="AlphaFoldDB" id="A0AAU9JIZ1"/>
<evidence type="ECO:0000313" key="1">
    <source>
        <dbReference type="EMBL" id="CAG9326230.1"/>
    </source>
</evidence>
<name>A0AAU9JIZ1_9CILI</name>
<organism evidence="1 2">
    <name type="scientific">Blepharisma stoltei</name>
    <dbReference type="NCBI Taxonomy" id="1481888"/>
    <lineage>
        <taxon>Eukaryota</taxon>
        <taxon>Sar</taxon>
        <taxon>Alveolata</taxon>
        <taxon>Ciliophora</taxon>
        <taxon>Postciliodesmatophora</taxon>
        <taxon>Heterotrichea</taxon>
        <taxon>Heterotrichida</taxon>
        <taxon>Blepharismidae</taxon>
        <taxon>Blepharisma</taxon>
    </lineage>
</organism>